<evidence type="ECO:0000313" key="2">
    <source>
        <dbReference type="EMBL" id="GJN87913.1"/>
    </source>
</evidence>
<evidence type="ECO:0000313" key="3">
    <source>
        <dbReference type="Proteomes" id="UP001342314"/>
    </source>
</evidence>
<comment type="caution">
    <text evidence="2">The sequence shown here is derived from an EMBL/GenBank/DDBJ whole genome shotgun (WGS) entry which is preliminary data.</text>
</comment>
<proteinExistence type="predicted"/>
<feature type="compositionally biased region" description="Basic and acidic residues" evidence="1">
    <location>
        <begin position="1"/>
        <end position="22"/>
    </location>
</feature>
<organism evidence="2 3">
    <name type="scientific">Rhodotorula paludigena</name>
    <dbReference type="NCBI Taxonomy" id="86838"/>
    <lineage>
        <taxon>Eukaryota</taxon>
        <taxon>Fungi</taxon>
        <taxon>Dikarya</taxon>
        <taxon>Basidiomycota</taxon>
        <taxon>Pucciniomycotina</taxon>
        <taxon>Microbotryomycetes</taxon>
        <taxon>Sporidiobolales</taxon>
        <taxon>Sporidiobolaceae</taxon>
        <taxon>Rhodotorula</taxon>
    </lineage>
</organism>
<feature type="region of interest" description="Disordered" evidence="1">
    <location>
        <begin position="1"/>
        <end position="25"/>
    </location>
</feature>
<protein>
    <submittedName>
        <fullName evidence="2">Uncharacterized protein</fullName>
    </submittedName>
</protein>
<dbReference type="Proteomes" id="UP001342314">
    <property type="component" value="Unassembled WGS sequence"/>
</dbReference>
<dbReference type="AlphaFoldDB" id="A0AAV5GCU4"/>
<reference evidence="2 3" key="1">
    <citation type="submission" date="2021-12" db="EMBL/GenBank/DDBJ databases">
        <title>High titer production of polyol ester of fatty acids by Rhodotorula paludigena BS15 towards product separation-free biomass refinery.</title>
        <authorList>
            <person name="Mano J."/>
            <person name="Ono H."/>
            <person name="Tanaka T."/>
            <person name="Naito K."/>
            <person name="Sushida H."/>
            <person name="Ike M."/>
            <person name="Tokuyasu K."/>
            <person name="Kitaoka M."/>
        </authorList>
    </citation>
    <scope>NUCLEOTIDE SEQUENCE [LARGE SCALE GENOMIC DNA]</scope>
    <source>
        <strain evidence="2 3">BS15</strain>
    </source>
</reference>
<evidence type="ECO:0000256" key="1">
    <source>
        <dbReference type="SAM" id="MobiDB-lite"/>
    </source>
</evidence>
<dbReference type="EMBL" id="BQKY01000002">
    <property type="protein sequence ID" value="GJN87913.1"/>
    <property type="molecule type" value="Genomic_DNA"/>
</dbReference>
<sequence length="193" mass="21495">MADARAKAEAADDKEGNGGDRKGKGRAKLFKRTADAVRFTVDRQVDEGDICVMEAWSIDIVKTFFNKGVKAIAGWLTKLQFLQIDLLDASKKEIHNVAGFSGLTRDTQSYIRVIRNATLRANKVINFKQVAIDLKLPDVVKKAAAAVWDVNYGDEVGRLVMNWLRRNDQLAFKPGFNPNKVQIGLLSHNLDPP</sequence>
<name>A0AAV5GCU4_9BASI</name>
<keyword evidence="3" id="KW-1185">Reference proteome</keyword>
<accession>A0AAV5GCU4</accession>
<gene>
    <name evidence="2" type="ORF">Rhopal_000868-T1</name>
</gene>